<dbReference type="PANTHER" id="PTHR43459:SF1">
    <property type="entry name" value="EG:BACN32G11.4 PROTEIN"/>
    <property type="match status" value="1"/>
</dbReference>
<dbReference type="Pfam" id="PF00378">
    <property type="entry name" value="ECH_1"/>
    <property type="match status" value="1"/>
</dbReference>
<proteinExistence type="inferred from homology"/>
<protein>
    <submittedName>
        <fullName evidence="2">Enoyl-CoA hydratase</fullName>
    </submittedName>
</protein>
<dbReference type="RefSeq" id="WP_058640556.1">
    <property type="nucleotide sequence ID" value="NZ_LDSL01000024.1"/>
</dbReference>
<dbReference type="EMBL" id="LDSL01000024">
    <property type="protein sequence ID" value="KTT26922.1"/>
    <property type="molecule type" value="Genomic_DNA"/>
</dbReference>
<accession>A0A147HAG8</accession>
<keyword evidence="3" id="KW-1185">Reference proteome</keyword>
<dbReference type="Gene3D" id="3.90.226.10">
    <property type="entry name" value="2-enoyl-CoA Hydratase, Chain A, domain 1"/>
    <property type="match status" value="1"/>
</dbReference>
<dbReference type="InterPro" id="IPR014748">
    <property type="entry name" value="Enoyl-CoA_hydra_C"/>
</dbReference>
<dbReference type="SUPFAM" id="SSF52096">
    <property type="entry name" value="ClpP/crotonase"/>
    <property type="match status" value="1"/>
</dbReference>
<name>A0A147HAG8_9BURK</name>
<evidence type="ECO:0000313" key="2">
    <source>
        <dbReference type="EMBL" id="KTT26922.1"/>
    </source>
</evidence>
<dbReference type="OrthoDB" id="5291143at2"/>
<gene>
    <name evidence="2" type="ORF">NS331_03125</name>
</gene>
<evidence type="ECO:0000313" key="3">
    <source>
        <dbReference type="Proteomes" id="UP000072741"/>
    </source>
</evidence>
<comment type="caution">
    <text evidence="2">The sequence shown here is derived from an EMBL/GenBank/DDBJ whole genome shotgun (WGS) entry which is preliminary data.</text>
</comment>
<dbReference type="Gene3D" id="1.10.12.10">
    <property type="entry name" value="Lyase 2-enoyl-coa Hydratase, Chain A, domain 2"/>
    <property type="match status" value="1"/>
</dbReference>
<organism evidence="2 3">
    <name type="scientific">Pseudacidovorax intermedius</name>
    <dbReference type="NCBI Taxonomy" id="433924"/>
    <lineage>
        <taxon>Bacteria</taxon>
        <taxon>Pseudomonadati</taxon>
        <taxon>Pseudomonadota</taxon>
        <taxon>Betaproteobacteria</taxon>
        <taxon>Burkholderiales</taxon>
        <taxon>Comamonadaceae</taxon>
        <taxon>Pseudacidovorax</taxon>
    </lineage>
</organism>
<dbReference type="Proteomes" id="UP000072741">
    <property type="component" value="Unassembled WGS sequence"/>
</dbReference>
<dbReference type="CDD" id="cd06558">
    <property type="entry name" value="crotonase-like"/>
    <property type="match status" value="1"/>
</dbReference>
<dbReference type="InterPro" id="IPR001753">
    <property type="entry name" value="Enoyl-CoA_hydra/iso"/>
</dbReference>
<dbReference type="AlphaFoldDB" id="A0A147HAG8"/>
<dbReference type="InterPro" id="IPR029045">
    <property type="entry name" value="ClpP/crotonase-like_dom_sf"/>
</dbReference>
<dbReference type="PANTHER" id="PTHR43459">
    <property type="entry name" value="ENOYL-COA HYDRATASE"/>
    <property type="match status" value="1"/>
</dbReference>
<comment type="similarity">
    <text evidence="1">Belongs to the enoyl-CoA hydratase/isomerase family.</text>
</comment>
<evidence type="ECO:0000256" key="1">
    <source>
        <dbReference type="ARBA" id="ARBA00005254"/>
    </source>
</evidence>
<reference evidence="2 3" key="1">
    <citation type="journal article" date="2016" name="Front. Microbiol.">
        <title>Genomic Resource of Rice Seed Associated Bacteria.</title>
        <authorList>
            <person name="Midha S."/>
            <person name="Bansal K."/>
            <person name="Sharma S."/>
            <person name="Kumar N."/>
            <person name="Patil P.P."/>
            <person name="Chaudhry V."/>
            <person name="Patil P.B."/>
        </authorList>
    </citation>
    <scope>NUCLEOTIDE SEQUENCE [LARGE SCALE GENOMIC DNA]</scope>
    <source>
        <strain evidence="2 3">NS331</strain>
    </source>
</reference>
<dbReference type="GO" id="GO:0003824">
    <property type="term" value="F:catalytic activity"/>
    <property type="evidence" value="ECO:0007669"/>
    <property type="project" value="UniProtKB-ARBA"/>
</dbReference>
<sequence>MTADTDTVLRLHRHDEVAVLTLCNTARLNPLGIGLQQQLRARLAELAADAGVRALVLTGEGKGFCVGADLQSMGGVPAGDGRTLGAHTADTMHALSNRLILDLQALPMPVVCAVNGAAAGAGAGLALAGDFTLMARSAYFFLPFLPRLGIVPDLGTTWFIERRLGRARAMGLALLGERLSAQQALDWGLVWGCADDAALQDEALALARRLARLPAHAAMEARRALDAAATGSLADQLHYEAERQRELIDGAAFAEGVRAFVQKREPVFPPRSAG</sequence>
<dbReference type="PATRIC" id="fig|433924.3.peg.2347"/>